<evidence type="ECO:0000313" key="2">
    <source>
        <dbReference type="EMBL" id="KAK7800712.1"/>
    </source>
</evidence>
<feature type="region of interest" description="Disordered" evidence="1">
    <location>
        <begin position="37"/>
        <end position="138"/>
    </location>
</feature>
<organism evidence="2 3">
    <name type="scientific">Myodes glareolus</name>
    <name type="common">Bank vole</name>
    <name type="synonym">Clethrionomys glareolus</name>
    <dbReference type="NCBI Taxonomy" id="447135"/>
    <lineage>
        <taxon>Eukaryota</taxon>
        <taxon>Metazoa</taxon>
        <taxon>Chordata</taxon>
        <taxon>Craniata</taxon>
        <taxon>Vertebrata</taxon>
        <taxon>Euteleostomi</taxon>
        <taxon>Mammalia</taxon>
        <taxon>Eutheria</taxon>
        <taxon>Euarchontoglires</taxon>
        <taxon>Glires</taxon>
        <taxon>Rodentia</taxon>
        <taxon>Myomorpha</taxon>
        <taxon>Muroidea</taxon>
        <taxon>Cricetidae</taxon>
        <taxon>Arvicolinae</taxon>
        <taxon>Myodes</taxon>
    </lineage>
</organism>
<sequence length="138" mass="14773">GPEEDHLPSAQTLMPAWLPGGAGSLSLSKTLLLTEKPWPGKHASESPLKEQELKRSSETRIHRPVLSNNKKEKQSSANKSCTAKHHHHGRSSVQESEWHRGGSANGPRGHGFHPEVGGAVGSGASADQSPSREGLEKK</sequence>
<feature type="compositionally biased region" description="Basic and acidic residues" evidence="1">
    <location>
        <begin position="42"/>
        <end position="61"/>
    </location>
</feature>
<name>A0AAW0HHR4_MYOGA</name>
<evidence type="ECO:0000256" key="1">
    <source>
        <dbReference type="SAM" id="MobiDB-lite"/>
    </source>
</evidence>
<evidence type="ECO:0000313" key="3">
    <source>
        <dbReference type="Proteomes" id="UP001488838"/>
    </source>
</evidence>
<feature type="non-terminal residue" evidence="2">
    <location>
        <position position="1"/>
    </location>
</feature>
<protein>
    <submittedName>
        <fullName evidence="2">Uncharacterized protein</fullName>
    </submittedName>
</protein>
<reference evidence="2 3" key="1">
    <citation type="journal article" date="2023" name="bioRxiv">
        <title>Conserved and derived expression patterns and positive selection on dental genes reveal complex evolutionary context of ever-growing rodent molars.</title>
        <authorList>
            <person name="Calamari Z.T."/>
            <person name="Song A."/>
            <person name="Cohen E."/>
            <person name="Akter M."/>
            <person name="Roy R.D."/>
            <person name="Hallikas O."/>
            <person name="Christensen M.M."/>
            <person name="Li P."/>
            <person name="Marangoni P."/>
            <person name="Jernvall J."/>
            <person name="Klein O.D."/>
        </authorList>
    </citation>
    <scope>NUCLEOTIDE SEQUENCE [LARGE SCALE GENOMIC DNA]</scope>
    <source>
        <strain evidence="2">V071</strain>
    </source>
</reference>
<dbReference type="AlphaFoldDB" id="A0AAW0HHR4"/>
<accession>A0AAW0HHR4</accession>
<dbReference type="Proteomes" id="UP001488838">
    <property type="component" value="Unassembled WGS sequence"/>
</dbReference>
<gene>
    <name evidence="2" type="ORF">U0070_011232</name>
</gene>
<proteinExistence type="predicted"/>
<dbReference type="EMBL" id="JBBHLL010000538">
    <property type="protein sequence ID" value="KAK7800712.1"/>
    <property type="molecule type" value="Genomic_DNA"/>
</dbReference>
<feature type="region of interest" description="Disordered" evidence="1">
    <location>
        <begin position="1"/>
        <end position="21"/>
    </location>
</feature>
<keyword evidence="3" id="KW-1185">Reference proteome</keyword>
<comment type="caution">
    <text evidence="2">The sequence shown here is derived from an EMBL/GenBank/DDBJ whole genome shotgun (WGS) entry which is preliminary data.</text>
</comment>